<evidence type="ECO:0000313" key="8">
    <source>
        <dbReference type="Proteomes" id="UP001589896"/>
    </source>
</evidence>
<organism evidence="7 8">
    <name type="scientific">Lysobacter korlensis</name>
    <dbReference type="NCBI Taxonomy" id="553636"/>
    <lineage>
        <taxon>Bacteria</taxon>
        <taxon>Pseudomonadati</taxon>
        <taxon>Pseudomonadota</taxon>
        <taxon>Gammaproteobacteria</taxon>
        <taxon>Lysobacterales</taxon>
        <taxon>Lysobacteraceae</taxon>
        <taxon>Lysobacter</taxon>
    </lineage>
</organism>
<keyword evidence="5 6" id="KW-0472">Membrane</keyword>
<feature type="transmembrane region" description="Helical" evidence="6">
    <location>
        <begin position="220"/>
        <end position="238"/>
    </location>
</feature>
<dbReference type="RefSeq" id="WP_386667028.1">
    <property type="nucleotide sequence ID" value="NZ_JBHLTG010000001.1"/>
</dbReference>
<evidence type="ECO:0000256" key="1">
    <source>
        <dbReference type="ARBA" id="ARBA00004370"/>
    </source>
</evidence>
<reference evidence="7 8" key="1">
    <citation type="submission" date="2024-09" db="EMBL/GenBank/DDBJ databases">
        <authorList>
            <person name="Sun Q."/>
            <person name="Mori K."/>
        </authorList>
    </citation>
    <scope>NUCLEOTIDE SEQUENCE [LARGE SCALE GENOMIC DNA]</scope>
    <source>
        <strain evidence="7 8">KCTC 23076</strain>
    </source>
</reference>
<evidence type="ECO:0000256" key="6">
    <source>
        <dbReference type="RuleBase" id="RU363076"/>
    </source>
</evidence>
<dbReference type="InterPro" id="IPR045214">
    <property type="entry name" value="Surf1/Surf4"/>
</dbReference>
<comment type="subcellular location">
    <subcellularLocation>
        <location evidence="6">Cell membrane</location>
        <topology evidence="6">Multi-pass membrane protein</topology>
    </subcellularLocation>
    <subcellularLocation>
        <location evidence="1">Membrane</location>
    </subcellularLocation>
</comment>
<comment type="similarity">
    <text evidence="2 6">Belongs to the SURF1 family.</text>
</comment>
<evidence type="ECO:0000256" key="2">
    <source>
        <dbReference type="ARBA" id="ARBA00007165"/>
    </source>
</evidence>
<dbReference type="PROSITE" id="PS50895">
    <property type="entry name" value="SURF1"/>
    <property type="match status" value="1"/>
</dbReference>
<evidence type="ECO:0000256" key="3">
    <source>
        <dbReference type="ARBA" id="ARBA00022692"/>
    </source>
</evidence>
<dbReference type="EMBL" id="JBHLTG010000001">
    <property type="protein sequence ID" value="MFC0677907.1"/>
    <property type="molecule type" value="Genomic_DNA"/>
</dbReference>
<keyword evidence="6" id="KW-1003">Cell membrane</keyword>
<dbReference type="Proteomes" id="UP001589896">
    <property type="component" value="Unassembled WGS sequence"/>
</dbReference>
<dbReference type="PANTHER" id="PTHR23427:SF2">
    <property type="entry name" value="SURFEIT LOCUS PROTEIN 1"/>
    <property type="match status" value="1"/>
</dbReference>
<dbReference type="Pfam" id="PF02104">
    <property type="entry name" value="SURF1"/>
    <property type="match status" value="1"/>
</dbReference>
<comment type="caution">
    <text evidence="6">Lacks conserved residue(s) required for the propagation of feature annotation.</text>
</comment>
<sequence>MNTASRHGRDPGRRRPAFLALAFALAIACLGFVALGGWQLQRMQWKRGLIERVEARVNAAPVPIPRRSRWPQVNAVSDEYRRVRVSGEYVPGVEARTQALTELGSGSWVLSALRSEAGEVVFINRGFVAAHAQPDPVPAGLVTVTGLLRMSEPGGGFLRRNDPSADRWYSRDTGAIAQARGLPPAAAAPFFVDAAAPAGRAQNRWPRPGLTVVRFRDNHLAYALTWFALAALTAWAGLRLWRIERSGRAAHADPQEIDA</sequence>
<keyword evidence="3 6" id="KW-0812">Transmembrane</keyword>
<gene>
    <name evidence="7" type="ORF">ACFFGH_08650</name>
</gene>
<dbReference type="PANTHER" id="PTHR23427">
    <property type="entry name" value="SURFEIT LOCUS PROTEIN"/>
    <property type="match status" value="1"/>
</dbReference>
<dbReference type="InterPro" id="IPR002994">
    <property type="entry name" value="Surf1/Shy1"/>
</dbReference>
<accession>A0ABV6RNE5</accession>
<keyword evidence="8" id="KW-1185">Reference proteome</keyword>
<proteinExistence type="inferred from homology"/>
<name>A0ABV6RNE5_9GAMM</name>
<evidence type="ECO:0000256" key="4">
    <source>
        <dbReference type="ARBA" id="ARBA00022989"/>
    </source>
</evidence>
<keyword evidence="4 6" id="KW-1133">Transmembrane helix</keyword>
<dbReference type="PROSITE" id="PS51257">
    <property type="entry name" value="PROKAR_LIPOPROTEIN"/>
    <property type="match status" value="1"/>
</dbReference>
<dbReference type="CDD" id="cd06662">
    <property type="entry name" value="SURF1"/>
    <property type="match status" value="1"/>
</dbReference>
<evidence type="ECO:0000256" key="5">
    <source>
        <dbReference type="ARBA" id="ARBA00023136"/>
    </source>
</evidence>
<comment type="caution">
    <text evidence="7">The sequence shown here is derived from an EMBL/GenBank/DDBJ whole genome shotgun (WGS) entry which is preliminary data.</text>
</comment>
<protein>
    <recommendedName>
        <fullName evidence="6">SURF1-like protein</fullName>
    </recommendedName>
</protein>
<evidence type="ECO:0000313" key="7">
    <source>
        <dbReference type="EMBL" id="MFC0677907.1"/>
    </source>
</evidence>